<feature type="non-terminal residue" evidence="2">
    <location>
        <position position="155"/>
    </location>
</feature>
<protein>
    <submittedName>
        <fullName evidence="2">Uncharacterized protein</fullName>
    </submittedName>
</protein>
<feature type="region of interest" description="Disordered" evidence="1">
    <location>
        <begin position="1"/>
        <end position="70"/>
    </location>
</feature>
<keyword evidence="3" id="KW-1185">Reference proteome</keyword>
<feature type="compositionally biased region" description="Polar residues" evidence="1">
    <location>
        <begin position="40"/>
        <end position="54"/>
    </location>
</feature>
<dbReference type="AlphaFoldDB" id="A0A3S5AW06"/>
<feature type="region of interest" description="Disordered" evidence="1">
    <location>
        <begin position="86"/>
        <end position="105"/>
    </location>
</feature>
<dbReference type="EMBL" id="CAAALY010107994">
    <property type="protein sequence ID" value="VEL29954.1"/>
    <property type="molecule type" value="Genomic_DNA"/>
</dbReference>
<sequence length="155" mass="16543">MSFLSQQSIQTPYPRPSPDGPTSAAPNSEDPIRQCRASYRSLSPASSVGQQHQLQPPLDNVSEESVDVELPPPMVELQALPSAAPMELAQEPQDQQNQTLLGANSKSISSQHLGSVLPATDTTNPQVDTSLSVRQIDDSALVNIVGSTMRLSSPE</sequence>
<feature type="compositionally biased region" description="Polar residues" evidence="1">
    <location>
        <begin position="1"/>
        <end position="11"/>
    </location>
</feature>
<reference evidence="2" key="1">
    <citation type="submission" date="2018-11" db="EMBL/GenBank/DDBJ databases">
        <authorList>
            <consortium name="Pathogen Informatics"/>
        </authorList>
    </citation>
    <scope>NUCLEOTIDE SEQUENCE</scope>
</reference>
<gene>
    <name evidence="2" type="ORF">PXEA_LOCUS23394</name>
</gene>
<dbReference type="Proteomes" id="UP000784294">
    <property type="component" value="Unassembled WGS sequence"/>
</dbReference>
<organism evidence="2 3">
    <name type="scientific">Protopolystoma xenopodis</name>
    <dbReference type="NCBI Taxonomy" id="117903"/>
    <lineage>
        <taxon>Eukaryota</taxon>
        <taxon>Metazoa</taxon>
        <taxon>Spiralia</taxon>
        <taxon>Lophotrochozoa</taxon>
        <taxon>Platyhelminthes</taxon>
        <taxon>Monogenea</taxon>
        <taxon>Polyopisthocotylea</taxon>
        <taxon>Polystomatidea</taxon>
        <taxon>Polystomatidae</taxon>
        <taxon>Protopolystoma</taxon>
    </lineage>
</organism>
<evidence type="ECO:0000313" key="3">
    <source>
        <dbReference type="Proteomes" id="UP000784294"/>
    </source>
</evidence>
<evidence type="ECO:0000313" key="2">
    <source>
        <dbReference type="EMBL" id="VEL29954.1"/>
    </source>
</evidence>
<comment type="caution">
    <text evidence="2">The sequence shown here is derived from an EMBL/GenBank/DDBJ whole genome shotgun (WGS) entry which is preliminary data.</text>
</comment>
<proteinExistence type="predicted"/>
<feature type="compositionally biased region" description="Polar residues" evidence="1">
    <location>
        <begin position="92"/>
        <end position="105"/>
    </location>
</feature>
<accession>A0A3S5AW06</accession>
<evidence type="ECO:0000256" key="1">
    <source>
        <dbReference type="SAM" id="MobiDB-lite"/>
    </source>
</evidence>
<name>A0A3S5AW06_9PLAT</name>